<dbReference type="EMBL" id="CP050552">
    <property type="protein sequence ID" value="QND43879.1"/>
    <property type="molecule type" value="Genomic_DNA"/>
</dbReference>
<name>A0A7G6RNP7_RHILV</name>
<dbReference type="Proteomes" id="UP000515518">
    <property type="component" value="Plasmid p_1"/>
</dbReference>
<accession>A0A7G6RNP7</accession>
<organism evidence="1 2">
    <name type="scientific">Rhizobium leguminosarum bv. viciae</name>
    <dbReference type="NCBI Taxonomy" id="387"/>
    <lineage>
        <taxon>Bacteria</taxon>
        <taxon>Pseudomonadati</taxon>
        <taxon>Pseudomonadota</taxon>
        <taxon>Alphaproteobacteria</taxon>
        <taxon>Hyphomicrobiales</taxon>
        <taxon>Rhizobiaceae</taxon>
        <taxon>Rhizobium/Agrobacterium group</taxon>
        <taxon>Rhizobium</taxon>
    </lineage>
</organism>
<reference evidence="2" key="1">
    <citation type="journal article" date="2020" name="Mol. Plant Microbe">
        <title>Rhizobial microsymbionts of the narrowly endemic Oxytropis species growing in Kamchatka are characterized by significant genetic diversity and possess a set of genes that are associated with T3SS and T6SS secretion systems and can affect the development of symbiosis.</title>
        <authorList>
            <person name="Safronova V."/>
            <person name="Guro P."/>
            <person name="Sazanova A."/>
            <person name="Kuznetsova I."/>
            <person name="Belimov A."/>
            <person name="Yakubov V."/>
            <person name="Chirak E."/>
            <person name="Afonin A."/>
            <person name="Gogolev Y."/>
            <person name="Andronov E."/>
            <person name="Tikhonovich I."/>
        </authorList>
    </citation>
    <scope>NUCLEOTIDE SEQUENCE [LARGE SCALE GENOMIC DNA]</scope>
    <source>
        <strain evidence="2">RCAM0610</strain>
        <plasmid evidence="2">p_1</plasmid>
    </source>
</reference>
<keyword evidence="1" id="KW-0614">Plasmid</keyword>
<proteinExistence type="predicted"/>
<dbReference type="RefSeq" id="WP_018516901.1">
    <property type="nucleotide sequence ID" value="NZ_CP025507.1"/>
</dbReference>
<sequence length="114" mass="12686">MPRVVNIKFTQDFANQIVLKDAYDEENKLSPEPSATKGSMIARTITTVGGEGKLELSSARVVESYMIPYDFVVIDGISNSVYFPRLRAAVAQEDFDKSMNLLEKELPQLAGQLK</sequence>
<geneLocation type="plasmid" evidence="1 2">
    <name>p_1</name>
</geneLocation>
<dbReference type="AlphaFoldDB" id="A0A7G6RNP7"/>
<protein>
    <submittedName>
        <fullName evidence="1">Uncharacterized protein</fullName>
    </submittedName>
</protein>
<evidence type="ECO:0000313" key="2">
    <source>
        <dbReference type="Proteomes" id="UP000515518"/>
    </source>
</evidence>
<gene>
    <name evidence="1" type="ORF">HB770_32845</name>
</gene>
<evidence type="ECO:0000313" key="1">
    <source>
        <dbReference type="EMBL" id="QND43879.1"/>
    </source>
</evidence>